<dbReference type="Gene3D" id="2.60.120.620">
    <property type="entry name" value="q2cbj1_9rhob like domain"/>
    <property type="match status" value="1"/>
</dbReference>
<dbReference type="AlphaFoldDB" id="A0A1D1ZUY6"/>
<reference evidence="2" key="1">
    <citation type="submission" date="2015-08" db="EMBL/GenBank/DDBJ databases">
        <authorList>
            <person name="Babu N.S."/>
            <person name="Beckwith C.J."/>
            <person name="Beseler K.G."/>
            <person name="Brison A."/>
            <person name="Carone J.V."/>
            <person name="Caskin T.P."/>
            <person name="Diamond M."/>
            <person name="Durham M.E."/>
            <person name="Foxe J.M."/>
            <person name="Go M."/>
            <person name="Henderson B.A."/>
            <person name="Jones I.B."/>
            <person name="McGettigan J.A."/>
            <person name="Micheletti S.J."/>
            <person name="Nasrallah M.E."/>
            <person name="Ortiz D."/>
            <person name="Piller C.R."/>
            <person name="Privatt S.R."/>
            <person name="Schneider S.L."/>
            <person name="Sharp S."/>
            <person name="Smith T.C."/>
            <person name="Stanton J.D."/>
            <person name="Ullery H.E."/>
            <person name="Wilson R.J."/>
            <person name="Serrano M.G."/>
            <person name="Buck G."/>
            <person name="Lee V."/>
            <person name="Wang Y."/>
            <person name="Carvalho R."/>
            <person name="Voegtly L."/>
            <person name="Shi R."/>
            <person name="Duckworth R."/>
            <person name="Johnson A."/>
            <person name="Loviza R."/>
            <person name="Walstead R."/>
            <person name="Shah Z."/>
            <person name="Kiflezghi M."/>
            <person name="Wade K."/>
            <person name="Ball S.L."/>
            <person name="Bradley K.W."/>
            <person name="Asai D.J."/>
            <person name="Bowman C.A."/>
            <person name="Russell D.A."/>
            <person name="Pope W.H."/>
            <person name="Jacobs-Sera D."/>
            <person name="Hendrix R.W."/>
            <person name="Hatfull G.F."/>
        </authorList>
    </citation>
    <scope>NUCLEOTIDE SEQUENCE</scope>
</reference>
<protein>
    <recommendedName>
        <fullName evidence="3">Fe2OG dioxygenase domain-containing protein</fullName>
    </recommendedName>
</protein>
<evidence type="ECO:0008006" key="3">
    <source>
        <dbReference type="Google" id="ProtNLM"/>
    </source>
</evidence>
<sequence length="434" mass="44329">MLCSVSGDVRDKAASGSPAGKETGPPQAQNPESPFTHAGLSFTLIPRHTTSWTPACLPRPTLSLSLDACIVPSPASPDGARLAASNVLVLDDFVDEATRAGLLEAMIGPAAAVDLAAGRLSRPPAGSWERRTTDAAGGAPSWGMRGTALRALRRGTLGALREVGARLAALYPDAHVAWLPSDAIQGGAGGALVSAAAHGGDDGATETCWPEECNQGNASAAKRAKIGPEAADGATRCPPDGAAPQGPDATDPCAPDSSAGEAPAATTAPAADCVPLLANAAVAGDEFAYHQDADPTSFPDSSPWVAALGDYFNGEPGQPLLASLVLYLNPDWRRDWGGDTLCLDSDSGVGVGVAPRPRRALLMHQDVVHRLSAPSAAAGGRPRFSLVWKLALVPRRAGRGVDLARAAAWGLPTPFGSAARMAAVKRQLAREARG</sequence>
<name>A0A1D1ZUY6_AUXPR</name>
<accession>A0A1D1ZUY6</accession>
<feature type="compositionally biased region" description="Low complexity" evidence="1">
    <location>
        <begin position="238"/>
        <end position="252"/>
    </location>
</feature>
<evidence type="ECO:0000256" key="1">
    <source>
        <dbReference type="SAM" id="MobiDB-lite"/>
    </source>
</evidence>
<dbReference type="EMBL" id="GDKF01008129">
    <property type="protein sequence ID" value="JAT70493.1"/>
    <property type="molecule type" value="Transcribed_RNA"/>
</dbReference>
<feature type="region of interest" description="Disordered" evidence="1">
    <location>
        <begin position="1"/>
        <end position="38"/>
    </location>
</feature>
<evidence type="ECO:0000313" key="2">
    <source>
        <dbReference type="EMBL" id="JAT70493.1"/>
    </source>
</evidence>
<feature type="region of interest" description="Disordered" evidence="1">
    <location>
        <begin position="121"/>
        <end position="140"/>
    </location>
</feature>
<feature type="region of interest" description="Disordered" evidence="1">
    <location>
        <begin position="229"/>
        <end position="266"/>
    </location>
</feature>
<organism evidence="2">
    <name type="scientific">Auxenochlorella protothecoides</name>
    <name type="common">Green microalga</name>
    <name type="synonym">Chlorella protothecoides</name>
    <dbReference type="NCBI Taxonomy" id="3075"/>
    <lineage>
        <taxon>Eukaryota</taxon>
        <taxon>Viridiplantae</taxon>
        <taxon>Chlorophyta</taxon>
        <taxon>core chlorophytes</taxon>
        <taxon>Trebouxiophyceae</taxon>
        <taxon>Chlorellales</taxon>
        <taxon>Chlorellaceae</taxon>
        <taxon>Auxenochlorella</taxon>
    </lineage>
</organism>
<dbReference type="PANTHER" id="PTHR35169">
    <property type="entry name" value="FE2OG DIOXYGENASE DOMAIN-CONTAINING PROTEIN"/>
    <property type="match status" value="1"/>
</dbReference>
<gene>
    <name evidence="2" type="ORF">g.12148</name>
</gene>
<dbReference type="PANTHER" id="PTHR35169:SF1">
    <property type="entry name" value="PROLYL 4-HYDROXYLASE ALPHA SUBUNIT FE(2+) 2OG DIOXYGENASE DOMAIN-CONTAINING PROTEIN"/>
    <property type="match status" value="1"/>
</dbReference>
<proteinExistence type="predicted"/>